<evidence type="ECO:0000256" key="1">
    <source>
        <dbReference type="ARBA" id="ARBA00002591"/>
    </source>
</evidence>
<name>A0A0H1RHR2_9HYPH</name>
<evidence type="ECO:0000313" key="10">
    <source>
        <dbReference type="Proteomes" id="UP000035489"/>
    </source>
</evidence>
<dbReference type="Proteomes" id="UP000035489">
    <property type="component" value="Unassembled WGS sequence"/>
</dbReference>
<sequence precursor="true">MILRALLLALGVILSTHAMAATRIKDVAGVQGVRDNQLIGYGLVMGLQGTGDTLRNSQFTEQALQSMLDRMGVNVRDINLRTRNVAAVIVTADLPPFVGAGSRIDVTVTSMGDATSLKGGTLMLTALQGGDGQVYAVAQGAIVVSGFSAQGQAETLTSGVATAGRIANGALVEREVRGGFEAVGSLAFELKNPDYKTATLVADAINQYAERRYGVRVAAPRDFRTVVLRKPKNIAATRFIAELGDLEIQPDTPARIVVDQRTGTVVIGKNVQISTVAITHGALTIRITESPEVSQPDPFSYGQTAVVPRTQVTAEEERVPLAIVRGSDLQTLVRGLNQMGLKPSDVIAILQAVKTAGALQAELVIQ</sequence>
<keyword evidence="9" id="KW-0282">Flagellum</keyword>
<dbReference type="GO" id="GO:0071973">
    <property type="term" value="P:bacterial-type flagellum-dependent cell motility"/>
    <property type="evidence" value="ECO:0007669"/>
    <property type="project" value="InterPro"/>
</dbReference>
<feature type="chain" id="PRO_5008988581" description="Flagellar P-ring protein" evidence="8">
    <location>
        <begin position="21"/>
        <end position="366"/>
    </location>
</feature>
<dbReference type="InterPro" id="IPR001782">
    <property type="entry name" value="Flag_FlgI"/>
</dbReference>
<protein>
    <recommendedName>
        <fullName evidence="3 8">Flagellar P-ring protein</fullName>
    </recommendedName>
    <alternativeName>
        <fullName evidence="7 8">Basal body P-ring protein</fullName>
    </alternativeName>
</protein>
<dbReference type="NCBIfam" id="NF003676">
    <property type="entry name" value="PRK05303.1"/>
    <property type="match status" value="1"/>
</dbReference>
<comment type="subunit">
    <text evidence="8">The basal body constitutes a major portion of the flagellar organelle and consists of four rings (L,P,S, and M) mounted on a central rod.</text>
</comment>
<reference evidence="9 10" key="1">
    <citation type="submission" date="2015-05" db="EMBL/GenBank/DDBJ databases">
        <title>Draft genome sequence of Microvirga vignae strain BR3299, a novel nitrogen fixing bacteria isolated from Brazil semi-aired region.</title>
        <authorList>
            <person name="Zilli J.E."/>
            <person name="Passos S.R."/>
            <person name="Leite J."/>
            <person name="Baldani J.I."/>
            <person name="Xavier G.R."/>
            <person name="Rumjaneck N.G."/>
            <person name="Simoes-Araujo J.L."/>
        </authorList>
    </citation>
    <scope>NUCLEOTIDE SEQUENCE [LARGE SCALE GENOMIC DNA]</scope>
    <source>
        <strain evidence="9 10">BR3299</strain>
    </source>
</reference>
<dbReference type="PATRIC" id="fig|1225564.3.peg.964"/>
<dbReference type="GO" id="GO:0030288">
    <property type="term" value="C:outer membrane-bounded periplasmic space"/>
    <property type="evidence" value="ECO:0007669"/>
    <property type="project" value="InterPro"/>
</dbReference>
<keyword evidence="9" id="KW-0966">Cell projection</keyword>
<dbReference type="EMBL" id="LCYG01000014">
    <property type="protein sequence ID" value="KLK94336.1"/>
    <property type="molecule type" value="Genomic_DNA"/>
</dbReference>
<keyword evidence="6 8" id="KW-0975">Bacterial flagellum</keyword>
<evidence type="ECO:0000256" key="5">
    <source>
        <dbReference type="ARBA" id="ARBA00022764"/>
    </source>
</evidence>
<organism evidence="9 10">
    <name type="scientific">Microvirga vignae</name>
    <dbReference type="NCBI Taxonomy" id="1225564"/>
    <lineage>
        <taxon>Bacteria</taxon>
        <taxon>Pseudomonadati</taxon>
        <taxon>Pseudomonadota</taxon>
        <taxon>Alphaproteobacteria</taxon>
        <taxon>Hyphomicrobiales</taxon>
        <taxon>Methylobacteriaceae</taxon>
        <taxon>Microvirga</taxon>
    </lineage>
</organism>
<dbReference type="STRING" id="1225564.AA309_03595"/>
<keyword evidence="5" id="KW-0574">Periplasm</keyword>
<comment type="similarity">
    <text evidence="8">Belongs to the FlgI family.</text>
</comment>
<keyword evidence="10" id="KW-1185">Reference proteome</keyword>
<keyword evidence="4 8" id="KW-0732">Signal</keyword>
<evidence type="ECO:0000256" key="2">
    <source>
        <dbReference type="ARBA" id="ARBA00004117"/>
    </source>
</evidence>
<keyword evidence="9" id="KW-0969">Cilium</keyword>
<comment type="function">
    <text evidence="1 8">Assembles around the rod to form the L-ring and probably protects the motor/basal body from shearing forces during rotation.</text>
</comment>
<dbReference type="HAMAP" id="MF_00416">
    <property type="entry name" value="FlgI"/>
    <property type="match status" value="1"/>
</dbReference>
<dbReference type="NCBIfam" id="NF009430">
    <property type="entry name" value="PRK12789.1"/>
    <property type="match status" value="1"/>
</dbReference>
<evidence type="ECO:0000256" key="4">
    <source>
        <dbReference type="ARBA" id="ARBA00022729"/>
    </source>
</evidence>
<feature type="signal peptide" evidence="8">
    <location>
        <begin position="1"/>
        <end position="20"/>
    </location>
</feature>
<gene>
    <name evidence="8" type="primary">flgI</name>
    <name evidence="9" type="ORF">AA309_03595</name>
</gene>
<dbReference type="RefSeq" id="WP_047187628.1">
    <property type="nucleotide sequence ID" value="NZ_LCYG01000014.1"/>
</dbReference>
<evidence type="ECO:0000313" key="9">
    <source>
        <dbReference type="EMBL" id="KLK94336.1"/>
    </source>
</evidence>
<comment type="subcellular location">
    <subcellularLocation>
        <location evidence="2 8">Bacterial flagellum basal body</location>
    </subcellularLocation>
</comment>
<dbReference type="PRINTS" id="PR01010">
    <property type="entry name" value="FLGPRINGFLGI"/>
</dbReference>
<evidence type="ECO:0000256" key="7">
    <source>
        <dbReference type="ARBA" id="ARBA00032344"/>
    </source>
</evidence>
<accession>A0A0H1RHR2</accession>
<evidence type="ECO:0000256" key="6">
    <source>
        <dbReference type="ARBA" id="ARBA00023143"/>
    </source>
</evidence>
<proteinExistence type="inferred from homology"/>
<dbReference type="PANTHER" id="PTHR30381:SF0">
    <property type="entry name" value="FLAGELLAR P-RING PROTEIN"/>
    <property type="match status" value="1"/>
</dbReference>
<comment type="caution">
    <text evidence="9">The sequence shown here is derived from an EMBL/GenBank/DDBJ whole genome shotgun (WGS) entry which is preliminary data.</text>
</comment>
<dbReference type="AlphaFoldDB" id="A0A0H1RHR2"/>
<dbReference type="OrthoDB" id="9786431at2"/>
<dbReference type="Pfam" id="PF02119">
    <property type="entry name" value="FlgI"/>
    <property type="match status" value="1"/>
</dbReference>
<dbReference type="GO" id="GO:0009428">
    <property type="term" value="C:bacterial-type flagellum basal body, distal rod, P ring"/>
    <property type="evidence" value="ECO:0007669"/>
    <property type="project" value="InterPro"/>
</dbReference>
<dbReference type="GO" id="GO:0005198">
    <property type="term" value="F:structural molecule activity"/>
    <property type="evidence" value="ECO:0007669"/>
    <property type="project" value="InterPro"/>
</dbReference>
<dbReference type="PANTHER" id="PTHR30381">
    <property type="entry name" value="FLAGELLAR P-RING PERIPLASMIC PROTEIN FLGI"/>
    <property type="match status" value="1"/>
</dbReference>
<evidence type="ECO:0000256" key="3">
    <source>
        <dbReference type="ARBA" id="ARBA00019515"/>
    </source>
</evidence>
<evidence type="ECO:0000256" key="8">
    <source>
        <dbReference type="HAMAP-Rule" id="MF_00416"/>
    </source>
</evidence>